<dbReference type="InterPro" id="IPR010640">
    <property type="entry name" value="Low_temperature_requirement_A"/>
</dbReference>
<evidence type="ECO:0000313" key="1">
    <source>
        <dbReference type="EMBL" id="KPA46677.1"/>
    </source>
</evidence>
<dbReference type="OrthoDB" id="3177213at2759"/>
<dbReference type="AlphaFoldDB" id="A0A0N0V8R5"/>
<dbReference type="EMBL" id="JXCE01000002">
    <property type="protein sequence ID" value="KPA46677.1"/>
    <property type="molecule type" value="Genomic_DNA"/>
</dbReference>
<evidence type="ECO:0000313" key="2">
    <source>
        <dbReference type="Proteomes" id="UP000037904"/>
    </source>
</evidence>
<organism evidence="1 2">
    <name type="scientific">Fusarium langsethiae</name>
    <dbReference type="NCBI Taxonomy" id="179993"/>
    <lineage>
        <taxon>Eukaryota</taxon>
        <taxon>Fungi</taxon>
        <taxon>Dikarya</taxon>
        <taxon>Ascomycota</taxon>
        <taxon>Pezizomycotina</taxon>
        <taxon>Sordariomycetes</taxon>
        <taxon>Hypocreomycetidae</taxon>
        <taxon>Hypocreales</taxon>
        <taxon>Nectriaceae</taxon>
        <taxon>Fusarium</taxon>
    </lineage>
</organism>
<accession>A0A0N0V8R5</accession>
<dbReference type="Proteomes" id="UP000037904">
    <property type="component" value="Unassembled WGS sequence"/>
</dbReference>
<dbReference type="PANTHER" id="PTHR42101:SF1">
    <property type="entry name" value="LOW TEMPERATURE REQUIREMENT A"/>
    <property type="match status" value="1"/>
</dbReference>
<name>A0A0N0V8R5_FUSLA</name>
<protein>
    <submittedName>
        <fullName evidence="1">Bacterial low temperature requirement a protein</fullName>
    </submittedName>
</protein>
<proteinExistence type="predicted"/>
<gene>
    <name evidence="1" type="ORF">FLAG1_00253</name>
</gene>
<dbReference type="Pfam" id="PF06772">
    <property type="entry name" value="LtrA"/>
    <property type="match status" value="1"/>
</dbReference>
<dbReference type="PANTHER" id="PTHR42101">
    <property type="entry name" value="CHROMOSOME 16, WHOLE GENOME SHOTGUN SEQUENCE"/>
    <property type="match status" value="1"/>
</dbReference>
<keyword evidence="2" id="KW-1185">Reference proteome</keyword>
<sequence length="637" mass="72698">MSHQEPSEGVTPAQKLVLFKSPLIGRSDSSANGIPTKQPTAPDMSLFGNRYDDDCPQFQKHEDASLLELFYDLFFAANYTVFCETQGVNSPDRFKAYVGYFTVLWITWLTTSLYDVRFVTDSIFERVARGIHLGVMVGFAVVAPKFKPEDQDMKTMRTFSIILMVSRLALAIEYASILWHIRKFRKQALPMLLQIGLNFVLAMIYLGTTFRFTNHNSNVYITWYVLAAVEVALTFALAYIFPVLSFQGTHLMKRMGLLTVIIVGDGIITICKSVVTIVENPDSWNAETVGVVLSSATTIYVVFLIYFDWMKNPYLPKFRQQFWTVIHYPLHLALCLFIQGFTQLVIWTKVFNVIKTIDLYGGINEDDIPVDSISDITTKIMRDIFETIVQNFFTLFTPQYIETQEAVITSLDKFSTINDTFWVPFFDWAETGLDRDMPDAKQYQILTESLQGLGNAMTNALLETFKIDLVKEVQDYNKANNITEQTGAEFEADLANRLDARFHLIFNYTYIAAGVSLIIMVALAVMSRTTRWSKWAITRHIILVLIGVGTSLVAIVKYNQERAEKYQTSGWMIPAITLVWVTVLFLTHIRNPPPLFFKGSKSFWSKENEPQTYNRVLPSEQQTAYKAVPYTQVTSSV</sequence>
<reference evidence="1 2" key="1">
    <citation type="submission" date="2015-04" db="EMBL/GenBank/DDBJ databases">
        <title>The draft genome sequence of Fusarium langsethiae, a T-2/HT-2 mycotoxin producer.</title>
        <authorList>
            <person name="Lysoe E."/>
            <person name="Divon H.H."/>
            <person name="Terzi V."/>
            <person name="Orru L."/>
            <person name="Lamontanara A."/>
            <person name="Kolseth A.-K."/>
            <person name="Frandsen R.J."/>
            <person name="Nielsen K."/>
            <person name="Thrane U."/>
        </authorList>
    </citation>
    <scope>NUCLEOTIDE SEQUENCE [LARGE SCALE GENOMIC DNA]</scope>
    <source>
        <strain evidence="1 2">Fl201059</strain>
    </source>
</reference>
<comment type="caution">
    <text evidence="1">The sequence shown here is derived from an EMBL/GenBank/DDBJ whole genome shotgun (WGS) entry which is preliminary data.</text>
</comment>